<dbReference type="InParanoid" id="G9EMR5"/>
<dbReference type="HOGENOM" id="CLU_917618_0_0_6"/>
<evidence type="ECO:0000259" key="1">
    <source>
        <dbReference type="Pfam" id="PF14860"/>
    </source>
</evidence>
<keyword evidence="4" id="KW-1185">Reference proteome</keyword>
<name>G9EMR5_9GAMM</name>
<dbReference type="OrthoDB" id="5641577at2"/>
<dbReference type="STRING" id="658187.LDG_6535"/>
<dbReference type="InterPro" id="IPR038346">
    <property type="entry name" value="DrrA_PI4P-bd_sf"/>
</dbReference>
<dbReference type="eggNOG" id="ENOG50315R8">
    <property type="taxonomic scope" value="Bacteria"/>
</dbReference>
<dbReference type="Pfam" id="PF20876">
    <property type="entry name" value="VipE"/>
    <property type="match status" value="1"/>
</dbReference>
<feature type="domain" description="VipE-like N-terminal" evidence="2">
    <location>
        <begin position="1"/>
        <end position="124"/>
    </location>
</feature>
<dbReference type="EMBL" id="JH413814">
    <property type="protein sequence ID" value="EHL31459.1"/>
    <property type="molecule type" value="Genomic_DNA"/>
</dbReference>
<dbReference type="RefSeq" id="WP_006870464.1">
    <property type="nucleotide sequence ID" value="NZ_JH413814.1"/>
</dbReference>
<sequence length="303" mass="34692">MLLKQTNTLMKRYGEKLINGTISDRELKTLMDLKSFPKSKGFVDINQPITDKNHRKSDAINDFVLAIAPRLTLATLHQLTARMINLAPDAGRNTFMRNEGLEKAFLAYELAQFPQSAAIFFLKPESLESIESAGSAKYEEFQARNRMQKEFSGTDDIKNLKDVILKPIIELYSKEDVAQRNVAYHYRHAIYNEAGGRFHAYKVSGTKFAGLPEHLQKFKGDHLKSQILLDFKMQLMDAKTHQEVDDLVTEFQKKVEYDVLTTGQGFISLRFHRPTSSLRAFEHMVNERKQDISTEKSIKLGIS</sequence>
<dbReference type="InterPro" id="IPR049417">
    <property type="entry name" value="VipE-like_N"/>
</dbReference>
<feature type="domain" description="DrrA phosphatidylinositol 4-phosphate binding" evidence="1">
    <location>
        <begin position="196"/>
        <end position="295"/>
    </location>
</feature>
<dbReference type="InterPro" id="IPR028057">
    <property type="entry name" value="DrrA_P4M"/>
</dbReference>
<dbReference type="Pfam" id="PF14860">
    <property type="entry name" value="DrrA_P4M"/>
    <property type="match status" value="1"/>
</dbReference>
<reference evidence="3 4" key="1">
    <citation type="journal article" date="2011" name="BMC Genomics">
        <title>Insight into cross-talk between intra-amoebal pathogens.</title>
        <authorList>
            <person name="Gimenez G."/>
            <person name="Bertelli C."/>
            <person name="Moliner C."/>
            <person name="Robert C."/>
            <person name="Raoult D."/>
            <person name="Fournier P.E."/>
            <person name="Greub G."/>
        </authorList>
    </citation>
    <scope>NUCLEOTIDE SEQUENCE [LARGE SCALE GENOMIC DNA]</scope>
    <source>
        <strain evidence="3 4">LLAP12</strain>
    </source>
</reference>
<dbReference type="GO" id="GO:0044161">
    <property type="term" value="C:host cell cytoplasmic vesicle"/>
    <property type="evidence" value="ECO:0007669"/>
    <property type="project" value="InterPro"/>
</dbReference>
<accession>G9EMR5</accession>
<dbReference type="Gene3D" id="1.20.1280.280">
    <property type="match status" value="1"/>
</dbReference>
<evidence type="ECO:0000313" key="3">
    <source>
        <dbReference type="EMBL" id="EHL31459.1"/>
    </source>
</evidence>
<organism evidence="3 4">
    <name type="scientific">Legionella drancourtii LLAP12</name>
    <dbReference type="NCBI Taxonomy" id="658187"/>
    <lineage>
        <taxon>Bacteria</taxon>
        <taxon>Pseudomonadati</taxon>
        <taxon>Pseudomonadota</taxon>
        <taxon>Gammaproteobacteria</taxon>
        <taxon>Legionellales</taxon>
        <taxon>Legionellaceae</taxon>
        <taxon>Legionella</taxon>
    </lineage>
</organism>
<dbReference type="Proteomes" id="UP000002770">
    <property type="component" value="Unassembled WGS sequence"/>
</dbReference>
<dbReference type="AlphaFoldDB" id="G9EMR5"/>
<protein>
    <submittedName>
        <fullName evidence="3">Uncharacterized protein</fullName>
    </submittedName>
</protein>
<evidence type="ECO:0000313" key="4">
    <source>
        <dbReference type="Proteomes" id="UP000002770"/>
    </source>
</evidence>
<proteinExistence type="predicted"/>
<dbReference type="GO" id="GO:0031267">
    <property type="term" value="F:small GTPase binding"/>
    <property type="evidence" value="ECO:0007669"/>
    <property type="project" value="InterPro"/>
</dbReference>
<evidence type="ECO:0000259" key="2">
    <source>
        <dbReference type="Pfam" id="PF20876"/>
    </source>
</evidence>
<gene>
    <name evidence="3" type="ORF">LDG_6535</name>
</gene>